<keyword evidence="3" id="KW-0067">ATP-binding</keyword>
<accession>A0ABZ1LNF9</accession>
<dbReference type="InterPro" id="IPR011545">
    <property type="entry name" value="DEAD/DEAH_box_helicase_dom"/>
</dbReference>
<feature type="compositionally biased region" description="Gly residues" evidence="1">
    <location>
        <begin position="263"/>
        <end position="281"/>
    </location>
</feature>
<dbReference type="InterPro" id="IPR014001">
    <property type="entry name" value="Helicase_ATP-bd"/>
</dbReference>
<protein>
    <submittedName>
        <fullName evidence="3">DEAD/DEAH box helicase family protein</fullName>
    </submittedName>
</protein>
<reference evidence="3 4" key="1">
    <citation type="submission" date="2022-10" db="EMBL/GenBank/DDBJ databases">
        <title>The complete genomes of actinobacterial strains from the NBC collection.</title>
        <authorList>
            <person name="Joergensen T.S."/>
            <person name="Alvarez Arevalo M."/>
            <person name="Sterndorff E.B."/>
            <person name="Faurdal D."/>
            <person name="Vuksanovic O."/>
            <person name="Mourched A.-S."/>
            <person name="Charusanti P."/>
            <person name="Shaw S."/>
            <person name="Blin K."/>
            <person name="Weber T."/>
        </authorList>
    </citation>
    <scope>NUCLEOTIDE SEQUENCE [LARGE SCALE GENOMIC DNA]</scope>
    <source>
        <strain evidence="3 4">NBC_00123</strain>
        <plasmid evidence="3 4">unnamed1</plasmid>
    </source>
</reference>
<evidence type="ECO:0000256" key="1">
    <source>
        <dbReference type="SAM" id="MobiDB-lite"/>
    </source>
</evidence>
<geneLocation type="plasmid" evidence="3 4">
    <name>unnamed1</name>
</geneLocation>
<gene>
    <name evidence="3" type="ORF">OG814_42250</name>
</gene>
<keyword evidence="3" id="KW-0547">Nucleotide-binding</keyword>
<dbReference type="RefSeq" id="WP_327166988.1">
    <property type="nucleotide sequence ID" value="NZ_CP108189.1"/>
</dbReference>
<feature type="domain" description="Helicase ATP-binding" evidence="2">
    <location>
        <begin position="1"/>
        <end position="184"/>
    </location>
</feature>
<feature type="region of interest" description="Disordered" evidence="1">
    <location>
        <begin position="247"/>
        <end position="282"/>
    </location>
</feature>
<evidence type="ECO:0000259" key="2">
    <source>
        <dbReference type="SMART" id="SM00487"/>
    </source>
</evidence>
<dbReference type="Proteomes" id="UP001622594">
    <property type="component" value="Plasmid unnamed1"/>
</dbReference>
<dbReference type="Gene3D" id="3.40.50.300">
    <property type="entry name" value="P-loop containing nucleotide triphosphate hydrolases"/>
    <property type="match status" value="1"/>
</dbReference>
<keyword evidence="3" id="KW-0347">Helicase</keyword>
<keyword evidence="4" id="KW-1185">Reference proteome</keyword>
<dbReference type="GO" id="GO:0004386">
    <property type="term" value="F:helicase activity"/>
    <property type="evidence" value="ECO:0007669"/>
    <property type="project" value="UniProtKB-KW"/>
</dbReference>
<dbReference type="SUPFAM" id="SSF52540">
    <property type="entry name" value="P-loop containing nucleoside triphosphate hydrolases"/>
    <property type="match status" value="1"/>
</dbReference>
<name>A0ABZ1LNF9_9ACTN</name>
<dbReference type="Pfam" id="PF00270">
    <property type="entry name" value="DEAD"/>
    <property type="match status" value="1"/>
</dbReference>
<evidence type="ECO:0000313" key="4">
    <source>
        <dbReference type="Proteomes" id="UP001622594"/>
    </source>
</evidence>
<proteinExistence type="predicted"/>
<keyword evidence="3" id="KW-0614">Plasmid</keyword>
<dbReference type="InterPro" id="IPR027417">
    <property type="entry name" value="P-loop_NTPase"/>
</dbReference>
<keyword evidence="3" id="KW-0378">Hydrolase</keyword>
<dbReference type="SMART" id="SM00487">
    <property type="entry name" value="DEXDc"/>
    <property type="match status" value="1"/>
</dbReference>
<organism evidence="3 4">
    <name type="scientific">Streptomyces zaomyceticus</name>
    <dbReference type="NCBI Taxonomy" id="68286"/>
    <lineage>
        <taxon>Bacteria</taxon>
        <taxon>Bacillati</taxon>
        <taxon>Actinomycetota</taxon>
        <taxon>Actinomycetes</taxon>
        <taxon>Kitasatosporales</taxon>
        <taxon>Streptomycetaceae</taxon>
        <taxon>Streptomyces</taxon>
    </lineage>
</organism>
<sequence>MRDPQGQVLQTWYDRRSEKDLVVKLNTGGGKTVVGLLICQSSLNEGEGPVLYLAPDPFLASQAMEQAVELGVEVTDDPRSTRFTSGEAICVLSLHRFVNGKSVFGLQGDGRPVVDVGTIVVDDAHAALATVREKFTLTLSRASHEKPFDELLDLFADDLRQQSEITYQGLTTQDSSAVAPVPFWAWTRRIAEVTAVLMALSSSSGLWSTFCGRVRSVIVDLRWMPCNVARKSPAVSGGWPRVLRRERSTDNARRSAARIGAGHPRGVGRGGGGRCPGGGPVDDGRGVLPKLWTVVSASARVVPAVSS</sequence>
<evidence type="ECO:0000313" key="3">
    <source>
        <dbReference type="EMBL" id="WTR75932.1"/>
    </source>
</evidence>
<dbReference type="EMBL" id="CP108189">
    <property type="protein sequence ID" value="WTR75932.1"/>
    <property type="molecule type" value="Genomic_DNA"/>
</dbReference>